<dbReference type="EMBL" id="QEOP01000001">
    <property type="protein sequence ID" value="PVZ96307.1"/>
    <property type="molecule type" value="Genomic_DNA"/>
</dbReference>
<dbReference type="Proteomes" id="UP000244893">
    <property type="component" value="Unassembled WGS sequence"/>
</dbReference>
<dbReference type="InterPro" id="IPR016181">
    <property type="entry name" value="Acyl_CoA_acyltransferase"/>
</dbReference>
<dbReference type="SUPFAM" id="SSF55729">
    <property type="entry name" value="Acyl-CoA N-acyltransferases (Nat)"/>
    <property type="match status" value="1"/>
</dbReference>
<protein>
    <submittedName>
        <fullName evidence="2">N-acetyltransferase</fullName>
    </submittedName>
</protein>
<dbReference type="Pfam" id="PF13302">
    <property type="entry name" value="Acetyltransf_3"/>
    <property type="match status" value="1"/>
</dbReference>
<evidence type="ECO:0000259" key="1">
    <source>
        <dbReference type="PROSITE" id="PS51186"/>
    </source>
</evidence>
<organism evidence="2 3">
    <name type="scientific">Amnibacterium flavum</name>
    <dbReference type="NCBI Taxonomy" id="2173173"/>
    <lineage>
        <taxon>Bacteria</taxon>
        <taxon>Bacillati</taxon>
        <taxon>Actinomycetota</taxon>
        <taxon>Actinomycetes</taxon>
        <taxon>Micrococcales</taxon>
        <taxon>Microbacteriaceae</taxon>
        <taxon>Amnibacterium</taxon>
    </lineage>
</organism>
<evidence type="ECO:0000313" key="3">
    <source>
        <dbReference type="Proteomes" id="UP000244893"/>
    </source>
</evidence>
<comment type="caution">
    <text evidence="2">The sequence shown here is derived from an EMBL/GenBank/DDBJ whole genome shotgun (WGS) entry which is preliminary data.</text>
</comment>
<gene>
    <name evidence="2" type="ORF">DDQ50_02400</name>
</gene>
<dbReference type="AlphaFoldDB" id="A0A2V1HZ86"/>
<dbReference type="PANTHER" id="PTHR43792">
    <property type="entry name" value="GNAT FAMILY, PUTATIVE (AFU_ORTHOLOGUE AFUA_3G00765)-RELATED-RELATED"/>
    <property type="match status" value="1"/>
</dbReference>
<dbReference type="Gene3D" id="3.40.630.30">
    <property type="match status" value="1"/>
</dbReference>
<name>A0A2V1HZ86_9MICO</name>
<accession>A0A2V1HZ86</accession>
<dbReference type="InterPro" id="IPR051531">
    <property type="entry name" value="N-acetyltransferase"/>
</dbReference>
<dbReference type="PANTHER" id="PTHR43792:SF1">
    <property type="entry name" value="N-ACETYLTRANSFERASE DOMAIN-CONTAINING PROTEIN"/>
    <property type="match status" value="1"/>
</dbReference>
<reference evidence="2 3" key="1">
    <citation type="submission" date="2018-05" db="EMBL/GenBank/DDBJ databases">
        <title>Amnibacterium sp. M8JJ-5, whole genome shotgun sequence.</title>
        <authorList>
            <person name="Tuo L."/>
        </authorList>
    </citation>
    <scope>NUCLEOTIDE SEQUENCE [LARGE SCALE GENOMIC DNA]</scope>
    <source>
        <strain evidence="2 3">M8JJ-5</strain>
    </source>
</reference>
<evidence type="ECO:0000313" key="2">
    <source>
        <dbReference type="EMBL" id="PVZ96307.1"/>
    </source>
</evidence>
<proteinExistence type="predicted"/>
<sequence length="215" mass="23947">MPLALPRRGRHVAHRPSPQLSSALRSLIGVRRPRFLRGPRMERRIDAPVLTTARLTLRPHRIADAEDWFAIQSSAEVVRHIDWPLRDRAASRLHLRDRTRHTSLLQPGDFLALAVVRDGRLIGDVSLHLREIAAPERVAEIGWVFNPDTAGKGYATEAAEALLRFAATELRAVTVTARIRPQNHRSIALAQRLGFDPDATGEVWSVHPGLVPAVG</sequence>
<feature type="domain" description="N-acetyltransferase" evidence="1">
    <location>
        <begin position="55"/>
        <end position="215"/>
    </location>
</feature>
<keyword evidence="2" id="KW-0808">Transferase</keyword>
<dbReference type="PROSITE" id="PS51186">
    <property type="entry name" value="GNAT"/>
    <property type="match status" value="1"/>
</dbReference>
<dbReference type="GO" id="GO:0016747">
    <property type="term" value="F:acyltransferase activity, transferring groups other than amino-acyl groups"/>
    <property type="evidence" value="ECO:0007669"/>
    <property type="project" value="InterPro"/>
</dbReference>
<dbReference type="InterPro" id="IPR000182">
    <property type="entry name" value="GNAT_dom"/>
</dbReference>
<dbReference type="OrthoDB" id="9132139at2"/>
<keyword evidence="3" id="KW-1185">Reference proteome</keyword>